<reference evidence="4" key="1">
    <citation type="journal article" date="2006" name="PLoS Biol.">
        <title>Macronuclear genome sequence of the ciliate Tetrahymena thermophila, a model eukaryote.</title>
        <authorList>
            <person name="Eisen J.A."/>
            <person name="Coyne R.S."/>
            <person name="Wu M."/>
            <person name="Wu D."/>
            <person name="Thiagarajan M."/>
            <person name="Wortman J.R."/>
            <person name="Badger J.H."/>
            <person name="Ren Q."/>
            <person name="Amedeo P."/>
            <person name="Jones K.M."/>
            <person name="Tallon L.J."/>
            <person name="Delcher A.L."/>
            <person name="Salzberg S.L."/>
            <person name="Silva J.C."/>
            <person name="Haas B.J."/>
            <person name="Majoros W.H."/>
            <person name="Farzad M."/>
            <person name="Carlton J.M."/>
            <person name="Smith R.K. Jr."/>
            <person name="Garg J."/>
            <person name="Pearlman R.E."/>
            <person name="Karrer K.M."/>
            <person name="Sun L."/>
            <person name="Manning G."/>
            <person name="Elde N.C."/>
            <person name="Turkewitz A.P."/>
            <person name="Asai D.J."/>
            <person name="Wilkes D.E."/>
            <person name="Wang Y."/>
            <person name="Cai H."/>
            <person name="Collins K."/>
            <person name="Stewart B.A."/>
            <person name="Lee S.R."/>
            <person name="Wilamowska K."/>
            <person name="Weinberg Z."/>
            <person name="Ruzzo W.L."/>
            <person name="Wloga D."/>
            <person name="Gaertig J."/>
            <person name="Frankel J."/>
            <person name="Tsao C.-C."/>
            <person name="Gorovsky M.A."/>
            <person name="Keeling P.J."/>
            <person name="Waller R.F."/>
            <person name="Patron N.J."/>
            <person name="Cherry J.M."/>
            <person name="Stover N.A."/>
            <person name="Krieger C.J."/>
            <person name="del Toro C."/>
            <person name="Ryder H.F."/>
            <person name="Williamson S.C."/>
            <person name="Barbeau R.A."/>
            <person name="Hamilton E.P."/>
            <person name="Orias E."/>
        </authorList>
    </citation>
    <scope>NUCLEOTIDE SEQUENCE [LARGE SCALE GENOMIC DNA]</scope>
    <source>
        <strain evidence="4">SB210</strain>
    </source>
</reference>
<protein>
    <submittedName>
        <fullName evidence="3">Uncharacterized protein</fullName>
    </submittedName>
</protein>
<sequence length="496" mass="57211">MASGIPFNGQSEFVTKKGRIISPLRHQTALDVLKNIGRQKQNALNFQDYDDQPLFQQMEKRNNVFKIQMNSIKNGDQSFKKGGLNIIKDSTGDIFIQQQHSQVPKRNQSVADSYNIQDSYDKSIVNRRNQSVNYNKQESGNSCISTIFNSGYNSQENNIYKNIKTEKTEYDSPQSNGSPNNLMEQNDILDSIAINGIQNNSEFNKNISSKNKTVPLQNIMENNKNLNDFDQTNKDDSQNQSQYDQSIRKIYKTNVMSNDLYGYNQSLNLNNYNLPSIAKQNLSKSINNQSNYIGVLQTEESNIQSKQIQQQSESQNPQIKSRSTTMDTASYLQSLHSYQQKYLNPQQNPPDINLSPDKIAFKQYEKLSRNDKMNIEDITPQQENVNFASPVKKSIQLKRQQIQQEKDELSKLYEQYLVNAKQDEDFKKNQINNSGNYFVTSLKGKSFNINIISQIPKNINSPNIESQLKTKVYLQNKEYKSISPLRQQIQSVERWK</sequence>
<feature type="coiled-coil region" evidence="1">
    <location>
        <begin position="392"/>
        <end position="419"/>
    </location>
</feature>
<dbReference type="GeneID" id="7829729"/>
<evidence type="ECO:0000256" key="2">
    <source>
        <dbReference type="SAM" id="MobiDB-lite"/>
    </source>
</evidence>
<keyword evidence="4" id="KW-1185">Reference proteome</keyword>
<evidence type="ECO:0000256" key="1">
    <source>
        <dbReference type="SAM" id="Coils"/>
    </source>
</evidence>
<name>I7M983_TETTS</name>
<dbReference type="HOGENOM" id="CLU_550435_0_0_1"/>
<organism evidence="3 4">
    <name type="scientific">Tetrahymena thermophila (strain SB210)</name>
    <dbReference type="NCBI Taxonomy" id="312017"/>
    <lineage>
        <taxon>Eukaryota</taxon>
        <taxon>Sar</taxon>
        <taxon>Alveolata</taxon>
        <taxon>Ciliophora</taxon>
        <taxon>Intramacronucleata</taxon>
        <taxon>Oligohymenophorea</taxon>
        <taxon>Hymenostomatida</taxon>
        <taxon>Tetrahymenina</taxon>
        <taxon>Tetrahymenidae</taxon>
        <taxon>Tetrahymena</taxon>
    </lineage>
</organism>
<evidence type="ECO:0000313" key="4">
    <source>
        <dbReference type="Proteomes" id="UP000009168"/>
    </source>
</evidence>
<feature type="region of interest" description="Disordered" evidence="2">
    <location>
        <begin position="304"/>
        <end position="327"/>
    </location>
</feature>
<feature type="compositionally biased region" description="Low complexity" evidence="2">
    <location>
        <begin position="304"/>
        <end position="320"/>
    </location>
</feature>
<dbReference type="AlphaFoldDB" id="I7M983"/>
<keyword evidence="1" id="KW-0175">Coiled coil</keyword>
<dbReference type="KEGG" id="tet:TTHERM_00316450"/>
<dbReference type="RefSeq" id="XP_001021337.1">
    <property type="nucleotide sequence ID" value="XM_001021337.2"/>
</dbReference>
<evidence type="ECO:0000313" key="3">
    <source>
        <dbReference type="EMBL" id="EAS01092.1"/>
    </source>
</evidence>
<gene>
    <name evidence="3" type="ORF">TTHERM_00316450</name>
</gene>
<dbReference type="EMBL" id="GG662605">
    <property type="protein sequence ID" value="EAS01092.1"/>
    <property type="molecule type" value="Genomic_DNA"/>
</dbReference>
<accession>I7M983</accession>
<dbReference type="InParanoid" id="I7M983"/>
<dbReference type="Proteomes" id="UP000009168">
    <property type="component" value="Unassembled WGS sequence"/>
</dbReference>
<proteinExistence type="predicted"/>